<dbReference type="Pfam" id="PF03616">
    <property type="entry name" value="Glt_symporter"/>
    <property type="match status" value="2"/>
</dbReference>
<organism evidence="2 3">
    <name type="scientific">Proteiniborus ethanoligenes</name>
    <dbReference type="NCBI Taxonomy" id="415015"/>
    <lineage>
        <taxon>Bacteria</taxon>
        <taxon>Bacillati</taxon>
        <taxon>Bacillota</taxon>
        <taxon>Clostridia</taxon>
        <taxon>Eubacteriales</taxon>
        <taxon>Proteiniborus</taxon>
    </lineage>
</organism>
<dbReference type="EMBL" id="FNQE01000008">
    <property type="protein sequence ID" value="SDY81508.1"/>
    <property type="molecule type" value="Genomic_DNA"/>
</dbReference>
<name>A0A1H3MY99_9FIRM</name>
<evidence type="ECO:0000313" key="3">
    <source>
        <dbReference type="Proteomes" id="UP000198625"/>
    </source>
</evidence>
<evidence type="ECO:0000313" key="2">
    <source>
        <dbReference type="EMBL" id="SDY81508.1"/>
    </source>
</evidence>
<feature type="transmembrane region" description="Helical" evidence="1">
    <location>
        <begin position="317"/>
        <end position="333"/>
    </location>
</feature>
<feature type="transmembrane region" description="Helical" evidence="1">
    <location>
        <begin position="285"/>
        <end position="308"/>
    </location>
</feature>
<feature type="transmembrane region" description="Helical" evidence="1">
    <location>
        <begin position="6"/>
        <end position="24"/>
    </location>
</feature>
<dbReference type="RefSeq" id="WP_091727965.1">
    <property type="nucleotide sequence ID" value="NZ_FNQE01000008.1"/>
</dbReference>
<dbReference type="OrthoDB" id="4921038at2"/>
<keyword evidence="1" id="KW-1133">Transmembrane helix</keyword>
<feature type="transmembrane region" description="Helical" evidence="1">
    <location>
        <begin position="197"/>
        <end position="218"/>
    </location>
</feature>
<dbReference type="GO" id="GO:0015813">
    <property type="term" value="P:L-glutamate transmembrane transport"/>
    <property type="evidence" value="ECO:0007669"/>
    <property type="project" value="InterPro"/>
</dbReference>
<dbReference type="GO" id="GO:0015501">
    <property type="term" value="F:glutamate:sodium symporter activity"/>
    <property type="evidence" value="ECO:0007669"/>
    <property type="project" value="InterPro"/>
</dbReference>
<dbReference type="PANTHER" id="PTHR36178:SF1">
    <property type="entry name" value="SODIUM_GLUTAMATE SYMPORTER"/>
    <property type="match status" value="1"/>
</dbReference>
<dbReference type="AlphaFoldDB" id="A0A1H3MY99"/>
<feature type="transmembrane region" description="Helical" evidence="1">
    <location>
        <begin position="224"/>
        <end position="245"/>
    </location>
</feature>
<feature type="transmembrane region" description="Helical" evidence="1">
    <location>
        <begin position="59"/>
        <end position="82"/>
    </location>
</feature>
<feature type="transmembrane region" description="Helical" evidence="1">
    <location>
        <begin position="36"/>
        <end position="53"/>
    </location>
</feature>
<feature type="transmembrane region" description="Helical" evidence="1">
    <location>
        <begin position="257"/>
        <end position="279"/>
    </location>
</feature>
<sequence length="377" mass="41842">MEIVLNTIQTIALLIAFILLGYFIKSKVPILNKYYIPAPFIGGLLLAVLMNLLSSKLKLTIDFSLFTVFFAGFFASVGLRVDKKIFRKGILKQLFFLFTVLFVAVMQNIFIIIFGRVFGLSKSHMLVFSSLNLVGDASLAHHAIELVGNDNGTFLPMLSGVSVFCIIIAIFSCSFMFKLLESKTDFSDAVKPSNPVFAFKELLIYLLLLFTTTGIAYLPTQLGYGHWLSPLGGGLLAGIVIRLVLDKFNIFKIEFFHMNFLGNIFLSLLLVTGFASLRLADLKEITPWAILIVFLQMAWLMAFSYFIVFKLFGKNSIAAYVATGLTGIGIGFPPNSLSSIQSFSEENGVIPDLIFIIPPIGSWLIGVINPYIVHLFF</sequence>
<evidence type="ECO:0000256" key="1">
    <source>
        <dbReference type="SAM" id="Phobius"/>
    </source>
</evidence>
<dbReference type="Proteomes" id="UP000198625">
    <property type="component" value="Unassembled WGS sequence"/>
</dbReference>
<feature type="transmembrane region" description="Helical" evidence="1">
    <location>
        <begin position="353"/>
        <end position="373"/>
    </location>
</feature>
<dbReference type="InterPro" id="IPR004445">
    <property type="entry name" value="GltS"/>
</dbReference>
<proteinExistence type="predicted"/>
<accession>A0A1H3MY99</accession>
<keyword evidence="1" id="KW-0812">Transmembrane</keyword>
<dbReference type="PANTHER" id="PTHR36178">
    <property type="entry name" value="SLR0625 PROTEIN"/>
    <property type="match status" value="1"/>
</dbReference>
<gene>
    <name evidence="2" type="ORF">SAMN05660462_00966</name>
</gene>
<dbReference type="STRING" id="415015.SAMN05660462_00966"/>
<keyword evidence="1" id="KW-0472">Membrane</keyword>
<feature type="transmembrane region" description="Helical" evidence="1">
    <location>
        <begin position="154"/>
        <end position="177"/>
    </location>
</feature>
<protein>
    <submittedName>
        <fullName evidence="2">Glutamate:Na+ symporter, ESS family</fullName>
    </submittedName>
</protein>
<reference evidence="2 3" key="1">
    <citation type="submission" date="2016-10" db="EMBL/GenBank/DDBJ databases">
        <authorList>
            <person name="de Groot N.N."/>
        </authorList>
    </citation>
    <scope>NUCLEOTIDE SEQUENCE [LARGE SCALE GENOMIC DNA]</scope>
    <source>
        <strain evidence="2 3">DSM 21650</strain>
    </source>
</reference>
<dbReference type="GO" id="GO:0016020">
    <property type="term" value="C:membrane"/>
    <property type="evidence" value="ECO:0007669"/>
    <property type="project" value="InterPro"/>
</dbReference>
<feature type="transmembrane region" description="Helical" evidence="1">
    <location>
        <begin position="94"/>
        <end position="118"/>
    </location>
</feature>
<keyword evidence="3" id="KW-1185">Reference proteome</keyword>